<dbReference type="InterPro" id="IPR026275">
    <property type="entry name" value="Glyoxalase/dOase/EhpR"/>
</dbReference>
<gene>
    <name evidence="2" type="ORF">CRM92_06845</name>
</gene>
<dbReference type="Gene3D" id="3.30.720.120">
    <property type="match status" value="1"/>
</dbReference>
<dbReference type="SUPFAM" id="SSF54593">
    <property type="entry name" value="Glyoxalase/Bleomycin resistance protein/Dihydroxybiphenyl dioxygenase"/>
    <property type="match status" value="1"/>
</dbReference>
<dbReference type="AlphaFoldDB" id="A0A2A8D694"/>
<dbReference type="PROSITE" id="PS51819">
    <property type="entry name" value="VOC"/>
    <property type="match status" value="1"/>
</dbReference>
<dbReference type="Pfam" id="PF00903">
    <property type="entry name" value="Glyoxalase"/>
    <property type="match status" value="1"/>
</dbReference>
<proteinExistence type="predicted"/>
<dbReference type="InterPro" id="IPR029068">
    <property type="entry name" value="Glyas_Bleomycin-R_OHBP_Dase"/>
</dbReference>
<evidence type="ECO:0000313" key="3">
    <source>
        <dbReference type="Proteomes" id="UP000219947"/>
    </source>
</evidence>
<sequence length="122" mass="13600">MIDREIVFIVYVSDIEASVSFYTSILNLEVSFTSPRYVTMDLAPGVSLALWTGASNTLHETSTRTSEVCINLKGSDAEILRQYQAWVEQGVVILEEPHRDVFGMTFVASDLDGNRIRVAPID</sequence>
<organism evidence="2 3">
    <name type="scientific">Rothia dentocariosa</name>
    <dbReference type="NCBI Taxonomy" id="2047"/>
    <lineage>
        <taxon>Bacteria</taxon>
        <taxon>Bacillati</taxon>
        <taxon>Actinomycetota</taxon>
        <taxon>Actinomycetes</taxon>
        <taxon>Micrococcales</taxon>
        <taxon>Micrococcaceae</taxon>
        <taxon>Rothia</taxon>
    </lineage>
</organism>
<dbReference type="RefSeq" id="WP_048778731.1">
    <property type="nucleotide sequence ID" value="NZ_CAURLQ010000035.1"/>
</dbReference>
<dbReference type="InterPro" id="IPR037523">
    <property type="entry name" value="VOC_core"/>
</dbReference>
<dbReference type="Proteomes" id="UP000219947">
    <property type="component" value="Unassembled WGS sequence"/>
</dbReference>
<dbReference type="EMBL" id="PDEV01000002">
    <property type="protein sequence ID" value="PEN16384.1"/>
    <property type="molecule type" value="Genomic_DNA"/>
</dbReference>
<dbReference type="PIRSF" id="PIRSF039020">
    <property type="entry name" value="EhpR"/>
    <property type="match status" value="1"/>
</dbReference>
<name>A0A2A8D694_9MICC</name>
<accession>A0A2A8D694</accession>
<feature type="domain" description="VOC" evidence="1">
    <location>
        <begin position="1"/>
        <end position="121"/>
    </location>
</feature>
<keyword evidence="3" id="KW-1185">Reference proteome</keyword>
<reference evidence="2" key="1">
    <citation type="submission" date="2017-10" db="EMBL/GenBank/DDBJ databases">
        <title>Kefir isolates.</title>
        <authorList>
            <person name="Kim Y."/>
            <person name="Blasche S."/>
        </authorList>
    </citation>
    <scope>NUCLEOTIDE SEQUENCE [LARGE SCALE GENOMIC DNA]</scope>
    <source>
        <strain evidence="2">OG2-2</strain>
    </source>
</reference>
<protein>
    <submittedName>
        <fullName evidence="2">Glyoxalase</fullName>
    </submittedName>
</protein>
<dbReference type="Gene3D" id="3.30.720.110">
    <property type="match status" value="1"/>
</dbReference>
<evidence type="ECO:0000259" key="1">
    <source>
        <dbReference type="PROSITE" id="PS51819"/>
    </source>
</evidence>
<comment type="caution">
    <text evidence="2">The sequence shown here is derived from an EMBL/GenBank/DDBJ whole genome shotgun (WGS) entry which is preliminary data.</text>
</comment>
<dbReference type="InterPro" id="IPR004360">
    <property type="entry name" value="Glyas_Fos-R_dOase_dom"/>
</dbReference>
<evidence type="ECO:0000313" key="2">
    <source>
        <dbReference type="EMBL" id="PEN16384.1"/>
    </source>
</evidence>